<feature type="compositionally biased region" description="Basic and acidic residues" evidence="1">
    <location>
        <begin position="57"/>
        <end position="66"/>
    </location>
</feature>
<dbReference type="EMBL" id="MT144588">
    <property type="protein sequence ID" value="QJH93493.1"/>
    <property type="molecule type" value="Genomic_DNA"/>
</dbReference>
<accession>A0A6H1Z9G5</accession>
<dbReference type="EMBL" id="MT143971">
    <property type="protein sequence ID" value="QJA43925.1"/>
    <property type="molecule type" value="Genomic_DNA"/>
</dbReference>
<feature type="region of interest" description="Disordered" evidence="1">
    <location>
        <begin position="57"/>
        <end position="86"/>
    </location>
</feature>
<evidence type="ECO:0000256" key="1">
    <source>
        <dbReference type="SAM" id="MobiDB-lite"/>
    </source>
</evidence>
<evidence type="ECO:0000313" key="2">
    <source>
        <dbReference type="EMBL" id="QJA43925.1"/>
    </source>
</evidence>
<dbReference type="AlphaFoldDB" id="A0A6H1Z9G5"/>
<sequence>MSKKDKKRWLRTLVCEGCYRQCRYRDFRAFGPHAGGFASREATLRDHHKEWLRKLERRQAKKEGRPLPHGNKGRKTISTGEFSEHRRSLLARREQALSEPGAPLRRGGVLGHMHETKRQMWQEYVNACPCWGQTEEDQQC</sequence>
<reference evidence="2" key="1">
    <citation type="submission" date="2020-03" db="EMBL/GenBank/DDBJ databases">
        <title>The deep terrestrial virosphere.</title>
        <authorList>
            <person name="Holmfeldt K."/>
            <person name="Nilsson E."/>
            <person name="Simone D."/>
            <person name="Lopez-Fernandez M."/>
            <person name="Wu X."/>
            <person name="de Brujin I."/>
            <person name="Lundin D."/>
            <person name="Andersson A."/>
            <person name="Bertilsson S."/>
            <person name="Dopson M."/>
        </authorList>
    </citation>
    <scope>NUCLEOTIDE SEQUENCE</scope>
    <source>
        <strain evidence="2">TM448A00064</strain>
        <strain evidence="3">TM448B00061</strain>
    </source>
</reference>
<name>A0A6H1Z9G5_9ZZZZ</name>
<gene>
    <name evidence="2" type="ORF">TM448A00064_0104</name>
    <name evidence="3" type="ORF">TM448B00061_0113</name>
</gene>
<proteinExistence type="predicted"/>
<evidence type="ECO:0000313" key="3">
    <source>
        <dbReference type="EMBL" id="QJH93493.1"/>
    </source>
</evidence>
<protein>
    <submittedName>
        <fullName evidence="2">Uncharacterized protein</fullName>
    </submittedName>
</protein>
<organism evidence="2">
    <name type="scientific">viral metagenome</name>
    <dbReference type="NCBI Taxonomy" id="1070528"/>
    <lineage>
        <taxon>unclassified sequences</taxon>
        <taxon>metagenomes</taxon>
        <taxon>organismal metagenomes</taxon>
    </lineage>
</organism>